<dbReference type="AlphaFoldDB" id="A0A2T3B9K8"/>
<keyword evidence="5" id="KW-0107">Calcium channel</keyword>
<keyword evidence="12 19" id="KW-0472">Membrane</keyword>
<dbReference type="GO" id="GO:1990246">
    <property type="term" value="C:uniplex complex"/>
    <property type="evidence" value="ECO:0007669"/>
    <property type="project" value="TreeGrafter"/>
</dbReference>
<dbReference type="GeneID" id="36577937"/>
<dbReference type="InterPro" id="IPR039055">
    <property type="entry name" value="MCU_fam"/>
</dbReference>
<feature type="region of interest" description="Disordered" evidence="18">
    <location>
        <begin position="470"/>
        <end position="509"/>
    </location>
</feature>
<feature type="domain" description="Calcium uniporter protein C-terminal" evidence="20">
    <location>
        <begin position="327"/>
        <end position="445"/>
    </location>
</feature>
<dbReference type="PANTHER" id="PTHR13462">
    <property type="entry name" value="CALCIUM UNIPORTER PROTEIN, MITOCHONDRIAL"/>
    <property type="match status" value="1"/>
</dbReference>
<keyword evidence="6 19" id="KW-0812">Transmembrane</keyword>
<protein>
    <recommendedName>
        <fullName evidence="16">Calcium uniporter protein, mitochondrial</fullName>
    </recommendedName>
</protein>
<dbReference type="Pfam" id="PF04678">
    <property type="entry name" value="MCU"/>
    <property type="match status" value="1"/>
</dbReference>
<feature type="transmembrane region" description="Helical" evidence="19">
    <location>
        <begin position="359"/>
        <end position="379"/>
    </location>
</feature>
<comment type="function">
    <text evidence="17">Highly selective calcium channel localized to the inner mitochondrial membrane, which mediates calcium uptake into the mitochondrial matrix. Mitochondrial calcium homeostasis plays key roles in cellular physiology and regulates ATP production, cytoplasmic calcium signals and activation of cell death pathways. Sufficient to operate as a pore-forming channel without the need of calcium-sensor or auxiliary subunit.</text>
</comment>
<keyword evidence="4" id="KW-0109">Calcium transport</keyword>
<dbReference type="PANTHER" id="PTHR13462:SF10">
    <property type="entry name" value="CALCIUM UNIPORTER PROTEIN, MITOCHONDRIAL"/>
    <property type="match status" value="1"/>
</dbReference>
<evidence type="ECO:0000256" key="4">
    <source>
        <dbReference type="ARBA" id="ARBA00022568"/>
    </source>
</evidence>
<keyword evidence="13" id="KW-0407">Ion channel</keyword>
<evidence type="ECO:0000256" key="11">
    <source>
        <dbReference type="ARBA" id="ARBA00023128"/>
    </source>
</evidence>
<comment type="subcellular location">
    <subcellularLocation>
        <location evidence="1">Mitochondrion inner membrane</location>
        <topology evidence="1">Multi-pass membrane protein</topology>
    </subcellularLocation>
</comment>
<dbReference type="GO" id="GO:0015292">
    <property type="term" value="F:uniporter activity"/>
    <property type="evidence" value="ECO:0007669"/>
    <property type="project" value="TreeGrafter"/>
</dbReference>
<evidence type="ECO:0000259" key="20">
    <source>
        <dbReference type="Pfam" id="PF04678"/>
    </source>
</evidence>
<reference evidence="21 22" key="1">
    <citation type="journal article" date="2018" name="New Phytol.">
        <title>Comparative genomics and transcriptomics depict ericoid mycorrhizal fungi as versatile saprotrophs and plant mutualists.</title>
        <authorList>
            <person name="Martino E."/>
            <person name="Morin E."/>
            <person name="Grelet G.A."/>
            <person name="Kuo A."/>
            <person name="Kohler A."/>
            <person name="Daghino S."/>
            <person name="Barry K.W."/>
            <person name="Cichocki N."/>
            <person name="Clum A."/>
            <person name="Dockter R.B."/>
            <person name="Hainaut M."/>
            <person name="Kuo R.C."/>
            <person name="LaButti K."/>
            <person name="Lindahl B.D."/>
            <person name="Lindquist E.A."/>
            <person name="Lipzen A."/>
            <person name="Khouja H.R."/>
            <person name="Magnuson J."/>
            <person name="Murat C."/>
            <person name="Ohm R.A."/>
            <person name="Singer S.W."/>
            <person name="Spatafora J.W."/>
            <person name="Wang M."/>
            <person name="Veneault-Fourrey C."/>
            <person name="Henrissat B."/>
            <person name="Grigoriev I.V."/>
            <person name="Martin F.M."/>
            <person name="Perotto S."/>
        </authorList>
    </citation>
    <scope>NUCLEOTIDE SEQUENCE [LARGE SCALE GENOMIC DNA]</scope>
    <source>
        <strain evidence="21 22">ATCC 22711</strain>
    </source>
</reference>
<proteinExistence type="inferred from homology"/>
<organism evidence="21 22">
    <name type="scientific">Amorphotheca resinae ATCC 22711</name>
    <dbReference type="NCBI Taxonomy" id="857342"/>
    <lineage>
        <taxon>Eukaryota</taxon>
        <taxon>Fungi</taxon>
        <taxon>Dikarya</taxon>
        <taxon>Ascomycota</taxon>
        <taxon>Pezizomycotina</taxon>
        <taxon>Leotiomycetes</taxon>
        <taxon>Helotiales</taxon>
        <taxon>Amorphothecaceae</taxon>
        <taxon>Amorphotheca</taxon>
    </lineage>
</organism>
<dbReference type="Proteomes" id="UP000241818">
    <property type="component" value="Unassembled WGS sequence"/>
</dbReference>
<evidence type="ECO:0000313" key="21">
    <source>
        <dbReference type="EMBL" id="PSS25011.1"/>
    </source>
</evidence>
<comment type="catalytic activity">
    <reaction evidence="14">
        <text>Ca(2+)(in) = Ca(2+)(out)</text>
        <dbReference type="Rhea" id="RHEA:29671"/>
        <dbReference type="ChEBI" id="CHEBI:29108"/>
    </reaction>
</comment>
<evidence type="ECO:0000256" key="14">
    <source>
        <dbReference type="ARBA" id="ARBA00036634"/>
    </source>
</evidence>
<comment type="similarity">
    <text evidence="2">Belongs to the MCU (TC 1.A.77) family.</text>
</comment>
<dbReference type="InParanoid" id="A0A2T3B9K8"/>
<keyword evidence="9 19" id="KW-1133">Transmembrane helix</keyword>
<gene>
    <name evidence="21" type="ORF">M430DRAFT_94734</name>
</gene>
<keyword evidence="3" id="KW-0813">Transport</keyword>
<dbReference type="GO" id="GO:0005262">
    <property type="term" value="F:calcium channel activity"/>
    <property type="evidence" value="ECO:0007669"/>
    <property type="project" value="UniProtKB-KW"/>
</dbReference>
<comment type="subunit">
    <text evidence="15">Homotetramer, assembles in a dimer or dimers configuration with two interfaces.</text>
</comment>
<evidence type="ECO:0000256" key="12">
    <source>
        <dbReference type="ARBA" id="ARBA00023136"/>
    </source>
</evidence>
<evidence type="ECO:0000256" key="18">
    <source>
        <dbReference type="SAM" id="MobiDB-lite"/>
    </source>
</evidence>
<sequence>MLPNGAFNAPLSPLQRAVISTFRSRPYINQPLLSVRPFSSSRAWSNENSTAKAKAPNGRDQETHEQQAFNTQIDNAVGEAKELQTRTPWHREGTDKPPVKRQRSAGAMTKGKLLTTPSKLLKLIIPLTTLDKNDDRKSIEPLALLVHPQQPLSYLERLIQSEIPMIVGKDGKEKVPDVYFRAEDPAYGQDAAKEVDADIDEVALPESEEGDEEGSEKTMIDGKPMKLGKIVNKNEKSSNIGGNNEMIEAAGLRGGPGEGGVESYSGRGRETPSNPDETKFVRWSSSTEIGDFIRDAARGKEFAVEIEGASKDIRVGVPSFNDRTFYLRVRLRKASRRLEEMGKVKKECDDLAHRSAQRLAMGGFGVLVSWWAAIYHFTFRTDYGWDTMEPITYLAGLSSIMLGYLWFLYNNREVSYRAALNLTVSRRQNALYNSRGFDMSKWESLIGEANALRNEIKSIANEYDVDWDEKLDEGSEEVHDTLKAERAKERKKNDDEEEDEEEGQKGKSD</sequence>
<evidence type="ECO:0000256" key="1">
    <source>
        <dbReference type="ARBA" id="ARBA00004448"/>
    </source>
</evidence>
<feature type="compositionally biased region" description="Basic and acidic residues" evidence="18">
    <location>
        <begin position="83"/>
        <end position="98"/>
    </location>
</feature>
<dbReference type="EMBL" id="KZ679007">
    <property type="protein sequence ID" value="PSS25011.1"/>
    <property type="molecule type" value="Genomic_DNA"/>
</dbReference>
<dbReference type="GO" id="GO:0036444">
    <property type="term" value="P:calcium import into the mitochondrion"/>
    <property type="evidence" value="ECO:0007669"/>
    <property type="project" value="TreeGrafter"/>
</dbReference>
<feature type="transmembrane region" description="Helical" evidence="19">
    <location>
        <begin position="391"/>
        <end position="409"/>
    </location>
</feature>
<keyword evidence="7" id="KW-0999">Mitochondrion inner membrane</keyword>
<dbReference type="GO" id="GO:0051560">
    <property type="term" value="P:mitochondrial calcium ion homeostasis"/>
    <property type="evidence" value="ECO:0007669"/>
    <property type="project" value="InterPro"/>
</dbReference>
<evidence type="ECO:0000256" key="16">
    <source>
        <dbReference type="ARBA" id="ARBA00044981"/>
    </source>
</evidence>
<feature type="region of interest" description="Disordered" evidence="18">
    <location>
        <begin position="83"/>
        <end position="107"/>
    </location>
</feature>
<dbReference type="STRING" id="857342.A0A2T3B9K8"/>
<name>A0A2T3B9K8_AMORE</name>
<keyword evidence="10" id="KW-0406">Ion transport</keyword>
<evidence type="ECO:0000256" key="17">
    <source>
        <dbReference type="ARBA" id="ARBA00045938"/>
    </source>
</evidence>
<evidence type="ECO:0000256" key="3">
    <source>
        <dbReference type="ARBA" id="ARBA00022448"/>
    </source>
</evidence>
<evidence type="ECO:0000256" key="19">
    <source>
        <dbReference type="SAM" id="Phobius"/>
    </source>
</evidence>
<feature type="compositionally biased region" description="Basic and acidic residues" evidence="18">
    <location>
        <begin position="472"/>
        <end position="494"/>
    </location>
</feature>
<evidence type="ECO:0000256" key="9">
    <source>
        <dbReference type="ARBA" id="ARBA00022989"/>
    </source>
</evidence>
<feature type="compositionally biased region" description="Polar residues" evidence="18">
    <location>
        <begin position="39"/>
        <end position="51"/>
    </location>
</feature>
<dbReference type="InterPro" id="IPR006769">
    <property type="entry name" value="MCU_C"/>
</dbReference>
<evidence type="ECO:0000256" key="5">
    <source>
        <dbReference type="ARBA" id="ARBA00022673"/>
    </source>
</evidence>
<feature type="region of interest" description="Disordered" evidence="18">
    <location>
        <begin position="39"/>
        <end position="65"/>
    </location>
</feature>
<evidence type="ECO:0000313" key="22">
    <source>
        <dbReference type="Proteomes" id="UP000241818"/>
    </source>
</evidence>
<evidence type="ECO:0000256" key="6">
    <source>
        <dbReference type="ARBA" id="ARBA00022692"/>
    </source>
</evidence>
<keyword evidence="22" id="KW-1185">Reference proteome</keyword>
<dbReference type="OrthoDB" id="278338at2759"/>
<evidence type="ECO:0000256" key="8">
    <source>
        <dbReference type="ARBA" id="ARBA00022837"/>
    </source>
</evidence>
<evidence type="ECO:0000256" key="13">
    <source>
        <dbReference type="ARBA" id="ARBA00023303"/>
    </source>
</evidence>
<evidence type="ECO:0000256" key="7">
    <source>
        <dbReference type="ARBA" id="ARBA00022792"/>
    </source>
</evidence>
<keyword evidence="11" id="KW-0496">Mitochondrion</keyword>
<keyword evidence="8" id="KW-0106">Calcium</keyword>
<dbReference type="RefSeq" id="XP_024723610.1">
    <property type="nucleotide sequence ID" value="XM_024869856.1"/>
</dbReference>
<evidence type="ECO:0000256" key="2">
    <source>
        <dbReference type="ARBA" id="ARBA00005653"/>
    </source>
</evidence>
<evidence type="ECO:0000256" key="10">
    <source>
        <dbReference type="ARBA" id="ARBA00023065"/>
    </source>
</evidence>
<accession>A0A2T3B9K8</accession>
<evidence type="ECO:0000256" key="15">
    <source>
        <dbReference type="ARBA" id="ARBA00044966"/>
    </source>
</evidence>
<feature type="region of interest" description="Disordered" evidence="18">
    <location>
        <begin position="252"/>
        <end position="278"/>
    </location>
</feature>